<dbReference type="RefSeq" id="WP_254759895.1">
    <property type="nucleotide sequence ID" value="NZ_JANCLT010000008.1"/>
</dbReference>
<reference evidence="7" key="1">
    <citation type="submission" date="2022-07" db="EMBL/GenBank/DDBJ databases">
        <authorList>
            <person name="Li W.-J."/>
            <person name="Deng Q.-Q."/>
        </authorList>
    </citation>
    <scope>NUCLEOTIDE SEQUENCE</scope>
    <source>
        <strain evidence="7">SYSU M60031</strain>
    </source>
</reference>
<dbReference type="PANTHER" id="PTHR43133:SF62">
    <property type="entry name" value="RNA POLYMERASE SIGMA FACTOR SIGZ"/>
    <property type="match status" value="1"/>
</dbReference>
<dbReference type="InterPro" id="IPR014284">
    <property type="entry name" value="RNA_pol_sigma-70_dom"/>
</dbReference>
<dbReference type="SUPFAM" id="SSF88659">
    <property type="entry name" value="Sigma3 and sigma4 domains of RNA polymerase sigma factors"/>
    <property type="match status" value="1"/>
</dbReference>
<keyword evidence="4" id="KW-0804">Transcription</keyword>
<dbReference type="SUPFAM" id="SSF88946">
    <property type="entry name" value="Sigma2 domain of RNA polymerase sigma factors"/>
    <property type="match status" value="1"/>
</dbReference>
<feature type="domain" description="RNA polymerase sigma-70 region 2" evidence="5">
    <location>
        <begin position="23"/>
        <end position="90"/>
    </location>
</feature>
<dbReference type="Gene3D" id="1.10.10.10">
    <property type="entry name" value="Winged helix-like DNA-binding domain superfamily/Winged helix DNA-binding domain"/>
    <property type="match status" value="1"/>
</dbReference>
<feature type="domain" description="RNA polymerase sigma factor 70 region 4 type 2" evidence="6">
    <location>
        <begin position="121"/>
        <end position="172"/>
    </location>
</feature>
<dbReference type="AlphaFoldDB" id="A0AA41XA51"/>
<evidence type="ECO:0000313" key="8">
    <source>
        <dbReference type="Proteomes" id="UP001156102"/>
    </source>
</evidence>
<evidence type="ECO:0000313" key="7">
    <source>
        <dbReference type="EMBL" id="MCP8969978.1"/>
    </source>
</evidence>
<evidence type="ECO:0000259" key="5">
    <source>
        <dbReference type="Pfam" id="PF04542"/>
    </source>
</evidence>
<organism evidence="7 8">
    <name type="scientific">Ectobacillus ponti</name>
    <dbReference type="NCBI Taxonomy" id="2961894"/>
    <lineage>
        <taxon>Bacteria</taxon>
        <taxon>Bacillati</taxon>
        <taxon>Bacillota</taxon>
        <taxon>Bacilli</taxon>
        <taxon>Bacillales</taxon>
        <taxon>Bacillaceae</taxon>
        <taxon>Ectobacillus</taxon>
    </lineage>
</organism>
<evidence type="ECO:0000259" key="6">
    <source>
        <dbReference type="Pfam" id="PF08281"/>
    </source>
</evidence>
<keyword evidence="8" id="KW-1185">Reference proteome</keyword>
<dbReference type="InterPro" id="IPR013324">
    <property type="entry name" value="RNA_pol_sigma_r3/r4-like"/>
</dbReference>
<dbReference type="InterPro" id="IPR039425">
    <property type="entry name" value="RNA_pol_sigma-70-like"/>
</dbReference>
<gene>
    <name evidence="7" type="ORF">NK662_15735</name>
</gene>
<dbReference type="Pfam" id="PF04542">
    <property type="entry name" value="Sigma70_r2"/>
    <property type="match status" value="1"/>
</dbReference>
<dbReference type="GO" id="GO:0003677">
    <property type="term" value="F:DNA binding"/>
    <property type="evidence" value="ECO:0007669"/>
    <property type="project" value="InterPro"/>
</dbReference>
<keyword evidence="3" id="KW-0731">Sigma factor</keyword>
<dbReference type="InterPro" id="IPR013325">
    <property type="entry name" value="RNA_pol_sigma_r2"/>
</dbReference>
<evidence type="ECO:0000256" key="2">
    <source>
        <dbReference type="ARBA" id="ARBA00023015"/>
    </source>
</evidence>
<proteinExistence type="inferred from homology"/>
<dbReference type="Proteomes" id="UP001156102">
    <property type="component" value="Unassembled WGS sequence"/>
</dbReference>
<keyword evidence="2" id="KW-0805">Transcription regulation</keyword>
<evidence type="ECO:0000256" key="3">
    <source>
        <dbReference type="ARBA" id="ARBA00023082"/>
    </source>
</evidence>
<dbReference type="InterPro" id="IPR013249">
    <property type="entry name" value="RNA_pol_sigma70_r4_t2"/>
</dbReference>
<dbReference type="CDD" id="cd06171">
    <property type="entry name" value="Sigma70_r4"/>
    <property type="match status" value="1"/>
</dbReference>
<dbReference type="NCBIfam" id="TIGR02937">
    <property type="entry name" value="sigma70-ECF"/>
    <property type="match status" value="1"/>
</dbReference>
<dbReference type="InterPro" id="IPR007627">
    <property type="entry name" value="RNA_pol_sigma70_r2"/>
</dbReference>
<name>A0AA41XA51_9BACI</name>
<dbReference type="Pfam" id="PF08281">
    <property type="entry name" value="Sigma70_r4_2"/>
    <property type="match status" value="1"/>
</dbReference>
<evidence type="ECO:0000256" key="4">
    <source>
        <dbReference type="ARBA" id="ARBA00023163"/>
    </source>
</evidence>
<evidence type="ECO:0000256" key="1">
    <source>
        <dbReference type="ARBA" id="ARBA00010641"/>
    </source>
</evidence>
<dbReference type="EMBL" id="JANCLT010000008">
    <property type="protein sequence ID" value="MCP8969978.1"/>
    <property type="molecule type" value="Genomic_DNA"/>
</dbReference>
<dbReference type="Gene3D" id="1.10.1740.10">
    <property type="match status" value="1"/>
</dbReference>
<protein>
    <submittedName>
        <fullName evidence="7">Sigma-70 family RNA polymerase sigma factor</fullName>
    </submittedName>
</protein>
<dbReference type="GO" id="GO:0006352">
    <property type="term" value="P:DNA-templated transcription initiation"/>
    <property type="evidence" value="ECO:0007669"/>
    <property type="project" value="InterPro"/>
</dbReference>
<accession>A0AA41XA51</accession>
<dbReference type="InterPro" id="IPR036388">
    <property type="entry name" value="WH-like_DNA-bd_sf"/>
</dbReference>
<comment type="similarity">
    <text evidence="1">Belongs to the sigma-70 factor family. ECF subfamily.</text>
</comment>
<comment type="caution">
    <text evidence="7">The sequence shown here is derived from an EMBL/GenBank/DDBJ whole genome shotgun (WGS) entry which is preliminary data.</text>
</comment>
<sequence length="184" mass="21188">MNDQDVSLYQSVLQGDRQALEQLYDKYEKLLFSFAYRMTGRKELAEEAVQDVFLKLWTKKGLYDSTKGKFSSWLLTITRNASIDLLRKNKQTLQMAEVPEALASQEPGVEELVEWKEEGARLREAMSELGEEQKAIVDLFYFQAMSQQSIADVCQIPLGTVKGRIRLALQHLRKHLLGREGMKQ</sequence>
<dbReference type="GO" id="GO:0016987">
    <property type="term" value="F:sigma factor activity"/>
    <property type="evidence" value="ECO:0007669"/>
    <property type="project" value="UniProtKB-KW"/>
</dbReference>
<dbReference type="PANTHER" id="PTHR43133">
    <property type="entry name" value="RNA POLYMERASE ECF-TYPE SIGMA FACTO"/>
    <property type="match status" value="1"/>
</dbReference>